<dbReference type="GO" id="GO:0004332">
    <property type="term" value="F:fructose-bisphosphate aldolase activity"/>
    <property type="evidence" value="ECO:0007669"/>
    <property type="project" value="UniProtKB-EC"/>
</dbReference>
<dbReference type="SUPFAM" id="SSF51569">
    <property type="entry name" value="Aldolase"/>
    <property type="match status" value="1"/>
</dbReference>
<dbReference type="CDD" id="cd00948">
    <property type="entry name" value="FBP_aldolase_I_a"/>
    <property type="match status" value="1"/>
</dbReference>
<comment type="similarity">
    <text evidence="3 6">Belongs to the class I fructose-bisphosphate aldolase family.</text>
</comment>
<dbReference type="UniPathway" id="UPA00109">
    <property type="reaction ID" value="UER00183"/>
</dbReference>
<dbReference type="InterPro" id="IPR000741">
    <property type="entry name" value="FBA_I"/>
</dbReference>
<dbReference type="OrthoDB" id="9793595at2"/>
<dbReference type="PROSITE" id="PS00158">
    <property type="entry name" value="ALDOLASE_CLASS_I"/>
    <property type="match status" value="1"/>
</dbReference>
<dbReference type="AlphaFoldDB" id="A0A4S3KXY3"/>
<protein>
    <recommendedName>
        <fullName evidence="6">Fructose-bisphosphate aldolase</fullName>
        <ecNumber evidence="6">4.1.2.13</ecNumber>
    </recommendedName>
</protein>
<dbReference type="NCBIfam" id="NF033379">
    <property type="entry name" value="FrucBisAld_I"/>
    <property type="match status" value="1"/>
</dbReference>
<keyword evidence="5 6" id="KW-0456">Lyase</keyword>
<organism evidence="7 8">
    <name type="scientific">Pseudofulvimonas gallinarii</name>
    <dbReference type="NCBI Taxonomy" id="634155"/>
    <lineage>
        <taxon>Bacteria</taxon>
        <taxon>Pseudomonadati</taxon>
        <taxon>Pseudomonadota</taxon>
        <taxon>Gammaproteobacteria</taxon>
        <taxon>Lysobacterales</taxon>
        <taxon>Rhodanobacteraceae</taxon>
        <taxon>Pseudofulvimonas</taxon>
    </lineage>
</organism>
<evidence type="ECO:0000256" key="3">
    <source>
        <dbReference type="ARBA" id="ARBA00010387"/>
    </source>
</evidence>
<dbReference type="RefSeq" id="WP_123522558.1">
    <property type="nucleotide sequence ID" value="NZ_JBHLWF010000033.1"/>
</dbReference>
<keyword evidence="4 6" id="KW-0324">Glycolysis</keyword>
<dbReference type="Proteomes" id="UP000294599">
    <property type="component" value="Unassembled WGS sequence"/>
</dbReference>
<evidence type="ECO:0000313" key="8">
    <source>
        <dbReference type="Proteomes" id="UP000294599"/>
    </source>
</evidence>
<sequence>MSIEDLEDIAQAMVAPGKGIIAIDESNATIKKRFDSVGVECTEENRRAYREMLLTAPNLGQHISGAILYDETIRQATRDGVPFTKVMADAGILPGIKVDKGTAALAGCPGELITEGLDGLRGRLEEYARLGARFAKWRAVINIGEDIPTGTCIESNAHALARYAALCQEQGLVPMVEPEVLMDGVHDIEVCYDVTEATLRALFTALYEHNVMLEGTILKASMVIAGKDCEEQAEVEDVADLTVRCLRASVPAALPGIVFLSGGQSDEQATAHLNAMNQYEDLPWPLSFSYGRAMQSAALKLWAADMSGNYAKAQQMVFERARANGLAALGEWEG</sequence>
<proteinExistence type="inferred from homology"/>
<comment type="caution">
    <text evidence="7">The sequence shown here is derived from an EMBL/GenBank/DDBJ whole genome shotgun (WGS) entry which is preliminary data.</text>
</comment>
<evidence type="ECO:0000256" key="5">
    <source>
        <dbReference type="ARBA" id="ARBA00023239"/>
    </source>
</evidence>
<comment type="pathway">
    <text evidence="2">Carbohydrate degradation; glycolysis; D-glyceraldehyde 3-phosphate and glycerone phosphate from D-glucose: step 4/4.</text>
</comment>
<name>A0A4S3KXY3_9GAMM</name>
<dbReference type="EMBL" id="SMAF01000010">
    <property type="protein sequence ID" value="TCS97970.1"/>
    <property type="molecule type" value="Genomic_DNA"/>
</dbReference>
<reference evidence="7 8" key="1">
    <citation type="submission" date="2019-03" db="EMBL/GenBank/DDBJ databases">
        <title>Genomic Encyclopedia of Type Strains, Phase IV (KMG-IV): sequencing the most valuable type-strain genomes for metagenomic binning, comparative biology and taxonomic classification.</title>
        <authorList>
            <person name="Goeker M."/>
        </authorList>
    </citation>
    <scope>NUCLEOTIDE SEQUENCE [LARGE SCALE GENOMIC DNA]</scope>
    <source>
        <strain evidence="7 8">DSM 21944</strain>
    </source>
</reference>
<dbReference type="InterPro" id="IPR013785">
    <property type="entry name" value="Aldolase_TIM"/>
</dbReference>
<gene>
    <name evidence="7" type="ORF">EDC25_11031</name>
</gene>
<comment type="catalytic activity">
    <reaction evidence="1 6">
        <text>beta-D-fructose 1,6-bisphosphate = D-glyceraldehyde 3-phosphate + dihydroxyacetone phosphate</text>
        <dbReference type="Rhea" id="RHEA:14729"/>
        <dbReference type="ChEBI" id="CHEBI:32966"/>
        <dbReference type="ChEBI" id="CHEBI:57642"/>
        <dbReference type="ChEBI" id="CHEBI:59776"/>
        <dbReference type="EC" id="4.1.2.13"/>
    </reaction>
</comment>
<evidence type="ECO:0000313" key="7">
    <source>
        <dbReference type="EMBL" id="TCS97970.1"/>
    </source>
</evidence>
<dbReference type="EC" id="4.1.2.13" evidence="6"/>
<evidence type="ECO:0000256" key="2">
    <source>
        <dbReference type="ARBA" id="ARBA00004714"/>
    </source>
</evidence>
<dbReference type="Gene3D" id="3.20.20.70">
    <property type="entry name" value="Aldolase class I"/>
    <property type="match status" value="1"/>
</dbReference>
<evidence type="ECO:0000256" key="1">
    <source>
        <dbReference type="ARBA" id="ARBA00000441"/>
    </source>
</evidence>
<dbReference type="Pfam" id="PF00274">
    <property type="entry name" value="Glycolytic"/>
    <property type="match status" value="1"/>
</dbReference>
<evidence type="ECO:0000256" key="4">
    <source>
        <dbReference type="ARBA" id="ARBA00023152"/>
    </source>
</evidence>
<dbReference type="InterPro" id="IPR029768">
    <property type="entry name" value="Aldolase_I_AS"/>
</dbReference>
<dbReference type="GO" id="GO:0006096">
    <property type="term" value="P:glycolytic process"/>
    <property type="evidence" value="ECO:0007669"/>
    <property type="project" value="UniProtKB-UniPathway"/>
</dbReference>
<accession>A0A4S3KXY3</accession>
<keyword evidence="8" id="KW-1185">Reference proteome</keyword>
<evidence type="ECO:0000256" key="6">
    <source>
        <dbReference type="RuleBase" id="RU003994"/>
    </source>
</evidence>
<dbReference type="PANTHER" id="PTHR11627">
    <property type="entry name" value="FRUCTOSE-BISPHOSPHATE ALDOLASE"/>
    <property type="match status" value="1"/>
</dbReference>
<dbReference type="FunFam" id="3.20.20.70:FF:000140">
    <property type="entry name" value="Fructose-bisphosphate aldolase"/>
    <property type="match status" value="1"/>
</dbReference>